<dbReference type="InterPro" id="IPR011701">
    <property type="entry name" value="MFS"/>
</dbReference>
<feature type="transmembrane region" description="Helical" evidence="4">
    <location>
        <begin position="147"/>
        <end position="169"/>
    </location>
</feature>
<feature type="transmembrane region" description="Helical" evidence="4">
    <location>
        <begin position="114"/>
        <end position="135"/>
    </location>
</feature>
<feature type="transmembrane region" description="Helical" evidence="4">
    <location>
        <begin position="249"/>
        <end position="272"/>
    </location>
</feature>
<feature type="transmembrane region" description="Helical" evidence="4">
    <location>
        <begin position="175"/>
        <end position="195"/>
    </location>
</feature>
<keyword evidence="6" id="KW-1185">Reference proteome</keyword>
<dbReference type="EMBL" id="JACGXN010000008">
    <property type="protein sequence ID" value="MBA8880655.1"/>
    <property type="molecule type" value="Genomic_DNA"/>
</dbReference>
<evidence type="ECO:0000313" key="5">
    <source>
        <dbReference type="EMBL" id="MBA8880655.1"/>
    </source>
</evidence>
<comment type="caution">
    <text evidence="5">The sequence shown here is derived from an EMBL/GenBank/DDBJ whole genome shotgun (WGS) entry which is preliminary data.</text>
</comment>
<feature type="transmembrane region" description="Helical" evidence="4">
    <location>
        <begin position="304"/>
        <end position="325"/>
    </location>
</feature>
<proteinExistence type="predicted"/>
<dbReference type="AlphaFoldDB" id="A0A839ER98"/>
<dbReference type="Gene3D" id="1.20.1250.20">
    <property type="entry name" value="MFS general substrate transporter like domains"/>
    <property type="match status" value="2"/>
</dbReference>
<keyword evidence="2 4" id="KW-1133">Transmembrane helix</keyword>
<dbReference type="GO" id="GO:0022857">
    <property type="term" value="F:transmembrane transporter activity"/>
    <property type="evidence" value="ECO:0007669"/>
    <property type="project" value="InterPro"/>
</dbReference>
<gene>
    <name evidence="5" type="ORF">FHW16_004378</name>
</gene>
<feature type="transmembrane region" description="Helical" evidence="4">
    <location>
        <begin position="279"/>
        <end position="298"/>
    </location>
</feature>
<feature type="transmembrane region" description="Helical" evidence="4">
    <location>
        <begin position="216"/>
        <end position="237"/>
    </location>
</feature>
<accession>A0A839ER98</accession>
<feature type="transmembrane region" description="Helical" evidence="4">
    <location>
        <begin position="337"/>
        <end position="359"/>
    </location>
</feature>
<evidence type="ECO:0000313" key="6">
    <source>
        <dbReference type="Proteomes" id="UP000549052"/>
    </source>
</evidence>
<dbReference type="RefSeq" id="WP_182551281.1">
    <property type="nucleotide sequence ID" value="NZ_JACGXN010000008.1"/>
</dbReference>
<feature type="transmembrane region" description="Helical" evidence="4">
    <location>
        <begin position="26"/>
        <end position="49"/>
    </location>
</feature>
<protein>
    <submittedName>
        <fullName evidence="5">MFS family permease</fullName>
    </submittedName>
</protein>
<dbReference type="Proteomes" id="UP000549052">
    <property type="component" value="Unassembled WGS sequence"/>
</dbReference>
<feature type="transmembrane region" description="Helical" evidence="4">
    <location>
        <begin position="365"/>
        <end position="388"/>
    </location>
</feature>
<dbReference type="InterPro" id="IPR036259">
    <property type="entry name" value="MFS_trans_sf"/>
</dbReference>
<evidence type="ECO:0000256" key="1">
    <source>
        <dbReference type="ARBA" id="ARBA00022692"/>
    </source>
</evidence>
<evidence type="ECO:0000256" key="2">
    <source>
        <dbReference type="ARBA" id="ARBA00022989"/>
    </source>
</evidence>
<feature type="transmembrane region" description="Helical" evidence="4">
    <location>
        <begin position="61"/>
        <end position="81"/>
    </location>
</feature>
<dbReference type="Pfam" id="PF07690">
    <property type="entry name" value="MFS_1"/>
    <property type="match status" value="1"/>
</dbReference>
<keyword evidence="3 4" id="KW-0472">Membrane</keyword>
<sequence length="396" mass="41984">MAPAQSSSSQHSDWLVGNPTRVQQWAALWIGSAGLQILGLQPILLGALYSEKRVNFDELAMIATAEFITIALGSVIAGMLLSTRHLRTKSAVLLAALAVLNYAVSYATTPNELLILRSVAGLLEGGTVAISIELIARSHHAERLGGFFILLQTLAQCLLAALLALWVVPAMGSSGGFHVLAAVFALSLIVAYFVPSEYGDLPKQPSNMDGVLTVRAILALLALFTFWLFIGALWAFLEPLGARYGIEARSVGLLVSTGLAFQVLGVLCATWIDRRLDYRLAIVACSLVAMSAAAILAANPSLQMFWIAVLAITFVWMFIAPYHIGLAVAADSSRSSALLVPAAQILGAAMGPIAASLFITNDDVGIVPVFGMGALLCSLALFGTFLLFSRRRAITV</sequence>
<evidence type="ECO:0000256" key="3">
    <source>
        <dbReference type="ARBA" id="ARBA00023136"/>
    </source>
</evidence>
<feature type="transmembrane region" description="Helical" evidence="4">
    <location>
        <begin position="90"/>
        <end position="108"/>
    </location>
</feature>
<name>A0A839ER98_9HYPH</name>
<keyword evidence="1 4" id="KW-0812">Transmembrane</keyword>
<organism evidence="5 6">
    <name type="scientific">Phyllobacterium myrsinacearum</name>
    <dbReference type="NCBI Taxonomy" id="28101"/>
    <lineage>
        <taxon>Bacteria</taxon>
        <taxon>Pseudomonadati</taxon>
        <taxon>Pseudomonadota</taxon>
        <taxon>Alphaproteobacteria</taxon>
        <taxon>Hyphomicrobiales</taxon>
        <taxon>Phyllobacteriaceae</taxon>
        <taxon>Phyllobacterium</taxon>
    </lineage>
</organism>
<evidence type="ECO:0000256" key="4">
    <source>
        <dbReference type="SAM" id="Phobius"/>
    </source>
</evidence>
<dbReference type="SUPFAM" id="SSF103473">
    <property type="entry name" value="MFS general substrate transporter"/>
    <property type="match status" value="1"/>
</dbReference>
<reference evidence="5 6" key="1">
    <citation type="submission" date="2020-07" db="EMBL/GenBank/DDBJ databases">
        <title>Genomic Encyclopedia of Type Strains, Phase IV (KMG-V): Genome sequencing to study the core and pangenomes of soil and plant-associated prokaryotes.</title>
        <authorList>
            <person name="Whitman W."/>
        </authorList>
    </citation>
    <scope>NUCLEOTIDE SEQUENCE [LARGE SCALE GENOMIC DNA]</scope>
    <source>
        <strain evidence="5 6">AN3</strain>
    </source>
</reference>